<keyword evidence="3" id="KW-1133">Transmembrane helix</keyword>
<evidence type="ECO:0000313" key="7">
    <source>
        <dbReference type="EMBL" id="ESQ89493.1"/>
    </source>
</evidence>
<dbReference type="Proteomes" id="UP000017837">
    <property type="component" value="Unassembled WGS sequence"/>
</dbReference>
<protein>
    <recommendedName>
        <fullName evidence="6">Bacterial virulence protein VirB8 domain-containing protein</fullName>
    </recommendedName>
</protein>
<comment type="subcellular location">
    <subcellularLocation>
        <location evidence="1">Membrane</location>
        <topology evidence="1">Single-pass membrane protein</topology>
    </subcellularLocation>
</comment>
<accession>V4RDK6</accession>
<gene>
    <name evidence="7" type="ORF">ABENE_14025</name>
</gene>
<dbReference type="SUPFAM" id="SSF54427">
    <property type="entry name" value="NTF2-like"/>
    <property type="match status" value="1"/>
</dbReference>
<dbReference type="AlphaFoldDB" id="V4RDK6"/>
<evidence type="ECO:0000256" key="5">
    <source>
        <dbReference type="SAM" id="MobiDB-lite"/>
    </source>
</evidence>
<dbReference type="InterPro" id="IPR007430">
    <property type="entry name" value="VirB8"/>
</dbReference>
<dbReference type="InterPro" id="IPR035658">
    <property type="entry name" value="TrbF"/>
</dbReference>
<dbReference type="PATRIC" id="fig|1121022.4.peg.2854"/>
<feature type="compositionally biased region" description="Polar residues" evidence="5">
    <location>
        <begin position="1"/>
        <end position="11"/>
    </location>
</feature>
<evidence type="ECO:0000256" key="3">
    <source>
        <dbReference type="ARBA" id="ARBA00022989"/>
    </source>
</evidence>
<evidence type="ECO:0000256" key="4">
    <source>
        <dbReference type="ARBA" id="ARBA00023136"/>
    </source>
</evidence>
<keyword evidence="2" id="KW-0812">Transmembrane</keyword>
<name>V4RDK6_9CAUL</name>
<organism evidence="7 8">
    <name type="scientific">Asticcacaulis benevestitus DSM 16100 = ATCC BAA-896</name>
    <dbReference type="NCBI Taxonomy" id="1121022"/>
    <lineage>
        <taxon>Bacteria</taxon>
        <taxon>Pseudomonadati</taxon>
        <taxon>Pseudomonadota</taxon>
        <taxon>Alphaproteobacteria</taxon>
        <taxon>Caulobacterales</taxon>
        <taxon>Caulobacteraceae</taxon>
        <taxon>Asticcacaulis</taxon>
    </lineage>
</organism>
<keyword evidence="4" id="KW-0472">Membrane</keyword>
<sequence length="227" mass="24970">MLKRSTTSYGHTPQPETPYQRAAQAWDDRIGSARVQARNWRLMAFGCLALSGGLAAALTWQSTRGTVVPWVVQVDKLGEAQAVAPATAGYRPNDAQIAFHLAEFITHVRSLPDDPVVVRANWLKAYDFTTDKGGQALSGYAKASDPFARVGMTQVSVEVVSVIRASADSFRVTWVERSYANGQLTATTRWSAIVSLLVDPPHDPERLRKNPLGIYVNAINWSQEFNP</sequence>
<evidence type="ECO:0000313" key="8">
    <source>
        <dbReference type="Proteomes" id="UP000017837"/>
    </source>
</evidence>
<evidence type="ECO:0000256" key="2">
    <source>
        <dbReference type="ARBA" id="ARBA00022692"/>
    </source>
</evidence>
<dbReference type="Gene3D" id="3.10.450.230">
    <property type="entry name" value="VirB8 protein"/>
    <property type="match status" value="1"/>
</dbReference>
<evidence type="ECO:0000256" key="1">
    <source>
        <dbReference type="ARBA" id="ARBA00004167"/>
    </source>
</evidence>
<dbReference type="EMBL" id="AWGB01000029">
    <property type="protein sequence ID" value="ESQ89493.1"/>
    <property type="molecule type" value="Genomic_DNA"/>
</dbReference>
<reference evidence="7 8" key="1">
    <citation type="journal article" date="2014" name="Nature">
        <title>Sequential evolution of bacterial morphology by co-option of a developmental regulator.</title>
        <authorList>
            <person name="Jiang C."/>
            <person name="Brown P.J."/>
            <person name="Ducret A."/>
            <person name="Brun Y.V."/>
        </authorList>
    </citation>
    <scope>NUCLEOTIDE SEQUENCE [LARGE SCALE GENOMIC DNA]</scope>
    <source>
        <strain evidence="7 8">DSM 16100</strain>
    </source>
</reference>
<comment type="caution">
    <text evidence="7">The sequence shown here is derived from an EMBL/GenBank/DDBJ whole genome shotgun (WGS) entry which is preliminary data.</text>
</comment>
<dbReference type="InterPro" id="IPR032710">
    <property type="entry name" value="NTF2-like_dom_sf"/>
</dbReference>
<dbReference type="NCBIfam" id="NF010446">
    <property type="entry name" value="PRK13872.1"/>
    <property type="match status" value="1"/>
</dbReference>
<dbReference type="Pfam" id="PF04335">
    <property type="entry name" value="VirB8"/>
    <property type="match status" value="1"/>
</dbReference>
<feature type="domain" description="Bacterial virulence protein VirB8" evidence="6">
    <location>
        <begin position="21"/>
        <end position="224"/>
    </location>
</feature>
<feature type="region of interest" description="Disordered" evidence="5">
    <location>
        <begin position="1"/>
        <end position="23"/>
    </location>
</feature>
<proteinExistence type="predicted"/>
<dbReference type="GO" id="GO:0016020">
    <property type="term" value="C:membrane"/>
    <property type="evidence" value="ECO:0007669"/>
    <property type="project" value="UniProtKB-SubCell"/>
</dbReference>
<dbReference type="CDD" id="cd16425">
    <property type="entry name" value="TrbF"/>
    <property type="match status" value="1"/>
</dbReference>
<dbReference type="eggNOG" id="COG3701">
    <property type="taxonomic scope" value="Bacteria"/>
</dbReference>
<dbReference type="OrthoDB" id="597581at2"/>
<dbReference type="STRING" id="1121022.GCA_000376105_03314"/>
<keyword evidence="8" id="KW-1185">Reference proteome</keyword>
<dbReference type="RefSeq" id="WP_018082989.1">
    <property type="nucleotide sequence ID" value="NZ_AQWM01000021.1"/>
</dbReference>
<evidence type="ECO:0000259" key="6">
    <source>
        <dbReference type="Pfam" id="PF04335"/>
    </source>
</evidence>